<evidence type="ECO:0000256" key="3">
    <source>
        <dbReference type="ARBA" id="ARBA00023015"/>
    </source>
</evidence>
<accession>A0ABT8QX46</accession>
<keyword evidence="2" id="KW-0067">ATP-binding</keyword>
<dbReference type="InterPro" id="IPR025944">
    <property type="entry name" value="Sigma_54_int_dom_CS"/>
</dbReference>
<keyword evidence="8" id="KW-1185">Reference proteome</keyword>
<dbReference type="InterPro" id="IPR002078">
    <property type="entry name" value="Sigma_54_int"/>
</dbReference>
<name>A0ABT8QX46_9FIRM</name>
<dbReference type="InterPro" id="IPR003593">
    <property type="entry name" value="AAA+_ATPase"/>
</dbReference>
<dbReference type="Gene3D" id="3.30.450.40">
    <property type="match status" value="1"/>
</dbReference>
<dbReference type="SMART" id="SM00065">
    <property type="entry name" value="GAF"/>
    <property type="match status" value="1"/>
</dbReference>
<dbReference type="Pfam" id="PF01590">
    <property type="entry name" value="GAF"/>
    <property type="match status" value="1"/>
</dbReference>
<dbReference type="PANTHER" id="PTHR32071">
    <property type="entry name" value="TRANSCRIPTIONAL REGULATORY PROTEIN"/>
    <property type="match status" value="1"/>
</dbReference>
<proteinExistence type="predicted"/>
<sequence length="547" mass="61191">MTQNNFNLDFESFQLLLLKMAQQRSVDELLQLVTSSLASNCNVALARVWMITPGDICDTCNEYAACQDKSRCLHLMASRGLSIDNKTTWNTIEHGAFSRFPMGVRKVGRIASSGQPGNISAISGNSDWIADRAWVKKEHVVSFVGQPLIYKGEVLGVLAMFTRITLDQGALGLMRMIADHLAYAVSNARAFAEIKRLKRQIENENAYLREEVNIAQSFNGIIGKSNALHEILRQIVLVAPIDTSVLITGESGTGKELIAREIHARSKRVGHPMIKINCAAIPKNLFESEFFGHARGAFTGAHKDREGFFQIADRGTLFLDEVSKIPLELQSKLLRVLQEGEYQRVGEEKVRKVDVRIISATNRDLGREVTSGRFREDLYYRVNVFPFLLPPLRDRKDDIPLLVNHFLALTSRRLNRPKPLLTQSDIELLTQYDWPGNIRELQNVIERAVITSHLGKLDSGISSIAHLGVSATSPSVHTKGQIDKRGILTDAEIRQLERENMIEALSVCNGKIYGPRSASEKLGIKPTTLISRLKMMGITLDDWHGRS</sequence>
<dbReference type="CDD" id="cd00009">
    <property type="entry name" value="AAA"/>
    <property type="match status" value="1"/>
</dbReference>
<evidence type="ECO:0000259" key="6">
    <source>
        <dbReference type="PROSITE" id="PS50045"/>
    </source>
</evidence>
<dbReference type="Gene3D" id="1.10.8.60">
    <property type="match status" value="1"/>
</dbReference>
<dbReference type="RefSeq" id="WP_302050037.1">
    <property type="nucleotide sequence ID" value="NZ_JAMJEV010000025.1"/>
</dbReference>
<dbReference type="PROSITE" id="PS50045">
    <property type="entry name" value="SIGMA54_INTERACT_4"/>
    <property type="match status" value="1"/>
</dbReference>
<feature type="domain" description="Sigma-54 factor interaction" evidence="6">
    <location>
        <begin position="221"/>
        <end position="450"/>
    </location>
</feature>
<dbReference type="Proteomes" id="UP001176021">
    <property type="component" value="Unassembled WGS sequence"/>
</dbReference>
<dbReference type="PANTHER" id="PTHR32071:SF57">
    <property type="entry name" value="C4-DICARBOXYLATE TRANSPORT TRANSCRIPTIONAL REGULATORY PROTEIN DCTD"/>
    <property type="match status" value="1"/>
</dbReference>
<keyword evidence="3" id="KW-0805">Transcription regulation</keyword>
<dbReference type="PROSITE" id="PS00675">
    <property type="entry name" value="SIGMA54_INTERACT_1"/>
    <property type="match status" value="1"/>
</dbReference>
<evidence type="ECO:0000313" key="8">
    <source>
        <dbReference type="Proteomes" id="UP001176021"/>
    </source>
</evidence>
<reference evidence="7" key="1">
    <citation type="submission" date="2022-05" db="EMBL/GenBank/DDBJ databases">
        <title>Expanded diversity of anoxic marine methylotrophy in a Black Sea sulfate reducing microorganism.</title>
        <authorList>
            <person name="Fischer P.Q."/>
            <person name="Stams A.J.M."/>
            <person name="Villanueva L."/>
            <person name="Sousa D.Z."/>
        </authorList>
    </citation>
    <scope>NUCLEOTIDE SEQUENCE</scope>
    <source>
        <strain evidence="7">P130</strain>
    </source>
</reference>
<organism evidence="7 8">
    <name type="scientific">Desulfosporosinus nitroreducens</name>
    <dbReference type="NCBI Taxonomy" id="2018668"/>
    <lineage>
        <taxon>Bacteria</taxon>
        <taxon>Bacillati</taxon>
        <taxon>Bacillota</taxon>
        <taxon>Clostridia</taxon>
        <taxon>Eubacteriales</taxon>
        <taxon>Desulfitobacteriaceae</taxon>
        <taxon>Desulfosporosinus</taxon>
    </lineage>
</organism>
<dbReference type="EMBL" id="JAMJEV010000025">
    <property type="protein sequence ID" value="MDO0825437.1"/>
    <property type="molecule type" value="Genomic_DNA"/>
</dbReference>
<dbReference type="SMART" id="SM00382">
    <property type="entry name" value="AAA"/>
    <property type="match status" value="1"/>
</dbReference>
<keyword evidence="4" id="KW-0238">DNA-binding</keyword>
<dbReference type="InterPro" id="IPR027417">
    <property type="entry name" value="P-loop_NTPase"/>
</dbReference>
<dbReference type="Pfam" id="PF00158">
    <property type="entry name" value="Sigma54_activat"/>
    <property type="match status" value="1"/>
</dbReference>
<dbReference type="Gene3D" id="1.10.10.60">
    <property type="entry name" value="Homeodomain-like"/>
    <property type="match status" value="1"/>
</dbReference>
<dbReference type="InterPro" id="IPR025662">
    <property type="entry name" value="Sigma_54_int_dom_ATP-bd_1"/>
</dbReference>
<evidence type="ECO:0000256" key="5">
    <source>
        <dbReference type="ARBA" id="ARBA00023163"/>
    </source>
</evidence>
<protein>
    <submittedName>
        <fullName evidence="7">Sigma 54-interacting transcriptional regulator</fullName>
    </submittedName>
</protein>
<dbReference type="PROSITE" id="PS00688">
    <property type="entry name" value="SIGMA54_INTERACT_3"/>
    <property type="match status" value="1"/>
</dbReference>
<dbReference type="InterPro" id="IPR058031">
    <property type="entry name" value="AAA_lid_NorR"/>
</dbReference>
<keyword evidence="5" id="KW-0804">Transcription</keyword>
<evidence type="ECO:0000313" key="7">
    <source>
        <dbReference type="EMBL" id="MDO0825437.1"/>
    </source>
</evidence>
<dbReference type="Gene3D" id="3.40.50.300">
    <property type="entry name" value="P-loop containing nucleotide triphosphate hydrolases"/>
    <property type="match status" value="1"/>
</dbReference>
<dbReference type="SUPFAM" id="SSF55781">
    <property type="entry name" value="GAF domain-like"/>
    <property type="match status" value="1"/>
</dbReference>
<dbReference type="InterPro" id="IPR003018">
    <property type="entry name" value="GAF"/>
</dbReference>
<dbReference type="Pfam" id="PF25601">
    <property type="entry name" value="AAA_lid_14"/>
    <property type="match status" value="1"/>
</dbReference>
<keyword evidence="1" id="KW-0547">Nucleotide-binding</keyword>
<evidence type="ECO:0000256" key="4">
    <source>
        <dbReference type="ARBA" id="ARBA00023125"/>
    </source>
</evidence>
<evidence type="ECO:0000256" key="2">
    <source>
        <dbReference type="ARBA" id="ARBA00022840"/>
    </source>
</evidence>
<dbReference type="InterPro" id="IPR029016">
    <property type="entry name" value="GAF-like_dom_sf"/>
</dbReference>
<evidence type="ECO:0000256" key="1">
    <source>
        <dbReference type="ARBA" id="ARBA00022741"/>
    </source>
</evidence>
<dbReference type="SUPFAM" id="SSF52540">
    <property type="entry name" value="P-loop containing nucleoside triphosphate hydrolases"/>
    <property type="match status" value="1"/>
</dbReference>
<gene>
    <name evidence="7" type="ORF">M8H41_21720</name>
</gene>
<comment type="caution">
    <text evidence="7">The sequence shown here is derived from an EMBL/GenBank/DDBJ whole genome shotgun (WGS) entry which is preliminary data.</text>
</comment>